<evidence type="ECO:0000256" key="5">
    <source>
        <dbReference type="ARBA" id="ARBA00022989"/>
    </source>
</evidence>
<dbReference type="GO" id="GO:0016020">
    <property type="term" value="C:membrane"/>
    <property type="evidence" value="ECO:0007669"/>
    <property type="project" value="UniProtKB-SubCell"/>
</dbReference>
<evidence type="ECO:0000256" key="7">
    <source>
        <dbReference type="ARBA" id="ARBA00023169"/>
    </source>
</evidence>
<dbReference type="InterPro" id="IPR017475">
    <property type="entry name" value="EPS_sugar_tfrase"/>
</dbReference>
<evidence type="ECO:0000256" key="1">
    <source>
        <dbReference type="ARBA" id="ARBA00004141"/>
    </source>
</evidence>
<keyword evidence="11" id="KW-1185">Reference proteome</keyword>
<dbReference type="Pfam" id="PF13727">
    <property type="entry name" value="CoA_binding_3"/>
    <property type="match status" value="1"/>
</dbReference>
<feature type="transmembrane region" description="Helical" evidence="8">
    <location>
        <begin position="31"/>
        <end position="53"/>
    </location>
</feature>
<feature type="domain" description="Bacterial sugar transferase" evidence="9">
    <location>
        <begin position="288"/>
        <end position="477"/>
    </location>
</feature>
<dbReference type="InterPro" id="IPR003362">
    <property type="entry name" value="Bact_transf"/>
</dbReference>
<evidence type="ECO:0000313" key="10">
    <source>
        <dbReference type="EMBL" id="SFA78306.1"/>
    </source>
</evidence>
<gene>
    <name evidence="10" type="ORF">SAMN05421688_0848</name>
</gene>
<dbReference type="Pfam" id="PF02397">
    <property type="entry name" value="Bac_transf"/>
    <property type="match status" value="1"/>
</dbReference>
<comment type="subcellular location">
    <subcellularLocation>
        <location evidence="1">Membrane</location>
        <topology evidence="1">Multi-pass membrane protein</topology>
    </subcellularLocation>
</comment>
<keyword evidence="4 8" id="KW-0812">Transmembrane</keyword>
<comment type="similarity">
    <text evidence="2">Belongs to the bacterial sugar transferase family.</text>
</comment>
<keyword evidence="5 8" id="KW-1133">Transmembrane helix</keyword>
<evidence type="ECO:0000256" key="3">
    <source>
        <dbReference type="ARBA" id="ARBA00022679"/>
    </source>
</evidence>
<dbReference type="InterPro" id="IPR036291">
    <property type="entry name" value="NAD(P)-bd_dom_sf"/>
</dbReference>
<dbReference type="NCBIfam" id="TIGR03025">
    <property type="entry name" value="EPS_sugtrans"/>
    <property type="match status" value="1"/>
</dbReference>
<evidence type="ECO:0000256" key="6">
    <source>
        <dbReference type="ARBA" id="ARBA00023136"/>
    </source>
</evidence>
<feature type="transmembrane region" description="Helical" evidence="8">
    <location>
        <begin position="293"/>
        <end position="314"/>
    </location>
</feature>
<dbReference type="Gene3D" id="3.40.50.720">
    <property type="entry name" value="NAD(P)-binding Rossmann-like Domain"/>
    <property type="match status" value="1"/>
</dbReference>
<protein>
    <submittedName>
        <fullName evidence="10">Undecaprenyl-phosphate glucose phosphotransferase</fullName>
    </submittedName>
</protein>
<keyword evidence="6 8" id="KW-0472">Membrane</keyword>
<evidence type="ECO:0000259" key="9">
    <source>
        <dbReference type="Pfam" id="PF02397"/>
    </source>
</evidence>
<evidence type="ECO:0000313" key="11">
    <source>
        <dbReference type="Proteomes" id="UP000198796"/>
    </source>
</evidence>
<dbReference type="STRING" id="871651.SAMN05421688_0848"/>
<proteinExistence type="inferred from homology"/>
<feature type="transmembrane region" description="Helical" evidence="8">
    <location>
        <begin position="100"/>
        <end position="118"/>
    </location>
</feature>
<feature type="transmembrane region" description="Helical" evidence="8">
    <location>
        <begin position="65"/>
        <end position="88"/>
    </location>
</feature>
<dbReference type="GO" id="GO:0000271">
    <property type="term" value="P:polysaccharide biosynthetic process"/>
    <property type="evidence" value="ECO:0007669"/>
    <property type="project" value="UniProtKB-KW"/>
</dbReference>
<dbReference type="GO" id="GO:0016780">
    <property type="term" value="F:phosphotransferase activity, for other substituted phosphate groups"/>
    <property type="evidence" value="ECO:0007669"/>
    <property type="project" value="TreeGrafter"/>
</dbReference>
<dbReference type="PANTHER" id="PTHR30576:SF0">
    <property type="entry name" value="UNDECAPRENYL-PHOSPHATE N-ACETYLGALACTOSAMINYL 1-PHOSPHATE TRANSFERASE-RELATED"/>
    <property type="match status" value="1"/>
</dbReference>
<dbReference type="PANTHER" id="PTHR30576">
    <property type="entry name" value="COLANIC BIOSYNTHESIS UDP-GLUCOSE LIPID CARRIER TRANSFERASE"/>
    <property type="match status" value="1"/>
</dbReference>
<dbReference type="Proteomes" id="UP000198796">
    <property type="component" value="Unassembled WGS sequence"/>
</dbReference>
<evidence type="ECO:0000256" key="8">
    <source>
        <dbReference type="SAM" id="Phobius"/>
    </source>
</evidence>
<keyword evidence="3 10" id="KW-0808">Transferase</keyword>
<reference evidence="10 11" key="1">
    <citation type="submission" date="2016-10" db="EMBL/GenBank/DDBJ databases">
        <authorList>
            <person name="de Groot N.N."/>
        </authorList>
    </citation>
    <scope>NUCLEOTIDE SEQUENCE [LARGE SCALE GENOMIC DNA]</scope>
    <source>
        <strain evidence="10 11">DSM 29316</strain>
    </source>
</reference>
<dbReference type="AlphaFoldDB" id="A0A1I0VRI9"/>
<sequence>MNDLAETPQVPLSEAAELVLGDLRQPSLAQIWITCVAVMIDIPILGLAFWFAQYAALPALEFSPLAAGAVALVAAVTAATGLTITSSYASRILRSPLRSLPRLAVAVAFPAVFMSLLLPTSAPAFLFSAMIALACAALPLRLGSAAMLNWIFNMRLLDRRAVIAGGGEHALSLIRGLRKLPDNDVRVYGIFDDRDDIRSPTQVLGVPKLGGYTDLLTFARSSEIDMVIVALPLKAERRIIWLLDALRVLPVEVRLSAFSEDFSFAKPEQSPLISAIQHNFAAECRLTKRLFDIFFASIALIPALPIMLGAAIAIRLDSKGPIFFHQRRHGYSDRTIEILKFRSMYHDSADPNARNVVTRGDPRVTRVGRILRRTSIDELPQLFNVLRGDLSLVGPRPHAINAVSSQKERFTRIVDGYSARHRLPPGITGWAQINGWRGEIDDPEKLRARFEHDLYYIENWSIWLDLKILFRTPLSLLDGRSAY</sequence>
<feature type="transmembrane region" description="Helical" evidence="8">
    <location>
        <begin position="124"/>
        <end position="152"/>
    </location>
</feature>
<accession>A0A1I0VRI9</accession>
<name>A0A1I0VRI9_9RHOB</name>
<dbReference type="OrthoDB" id="9808602at2"/>
<evidence type="ECO:0000256" key="2">
    <source>
        <dbReference type="ARBA" id="ARBA00006464"/>
    </source>
</evidence>
<evidence type="ECO:0000256" key="4">
    <source>
        <dbReference type="ARBA" id="ARBA00022692"/>
    </source>
</evidence>
<dbReference type="RefSeq" id="WP_092060852.1">
    <property type="nucleotide sequence ID" value="NZ_FOJU01000001.1"/>
</dbReference>
<dbReference type="SUPFAM" id="SSF51735">
    <property type="entry name" value="NAD(P)-binding Rossmann-fold domains"/>
    <property type="match status" value="1"/>
</dbReference>
<dbReference type="EMBL" id="FOJU01000001">
    <property type="protein sequence ID" value="SFA78306.1"/>
    <property type="molecule type" value="Genomic_DNA"/>
</dbReference>
<organism evidence="10 11">
    <name type="scientific">Poseidonocella pacifica</name>
    <dbReference type="NCBI Taxonomy" id="871651"/>
    <lineage>
        <taxon>Bacteria</taxon>
        <taxon>Pseudomonadati</taxon>
        <taxon>Pseudomonadota</taxon>
        <taxon>Alphaproteobacteria</taxon>
        <taxon>Rhodobacterales</taxon>
        <taxon>Roseobacteraceae</taxon>
        <taxon>Poseidonocella</taxon>
    </lineage>
</organism>
<keyword evidence="7" id="KW-0270">Exopolysaccharide synthesis</keyword>